<proteinExistence type="predicted"/>
<dbReference type="EMBL" id="CP040098">
    <property type="protein sequence ID" value="QCQ22568.1"/>
    <property type="molecule type" value="Genomic_DNA"/>
</dbReference>
<reference evidence="2 3" key="1">
    <citation type="submission" date="2019-05" db="EMBL/GenBank/DDBJ databases">
        <title>The Complete Genome Sequence of the n-alkane-degrading Desulfoglaeba alkanexedens ALDC reveals multiple alkylsuccinate synthase gene clusters.</title>
        <authorList>
            <person name="Callaghan A.V."/>
            <person name="Davidova I.A."/>
            <person name="Duncan K.E."/>
            <person name="Morris B."/>
            <person name="McInerney M.J."/>
        </authorList>
    </citation>
    <scope>NUCLEOTIDE SEQUENCE [LARGE SCALE GENOMIC DNA]</scope>
    <source>
        <strain evidence="2 3">ALDC</strain>
    </source>
</reference>
<protein>
    <submittedName>
        <fullName evidence="2">Uncharacterized protein</fullName>
    </submittedName>
</protein>
<gene>
    <name evidence="2" type="ORF">FDQ92_10570</name>
</gene>
<reference evidence="2 3" key="2">
    <citation type="submission" date="2019-05" db="EMBL/GenBank/DDBJ databases">
        <authorList>
            <person name="Suflita J.M."/>
            <person name="Marks C.R."/>
        </authorList>
    </citation>
    <scope>NUCLEOTIDE SEQUENCE [LARGE SCALE GENOMIC DNA]</scope>
    <source>
        <strain evidence="2 3">ALDC</strain>
    </source>
</reference>
<dbReference type="RefSeq" id="WP_137424852.1">
    <property type="nucleotide sequence ID" value="NZ_CP040098.1"/>
</dbReference>
<keyword evidence="3" id="KW-1185">Reference proteome</keyword>
<feature type="transmembrane region" description="Helical" evidence="1">
    <location>
        <begin position="20"/>
        <end position="46"/>
    </location>
</feature>
<keyword evidence="1" id="KW-0812">Transmembrane</keyword>
<dbReference type="AlphaFoldDB" id="A0A4P8L3V1"/>
<evidence type="ECO:0000256" key="1">
    <source>
        <dbReference type="SAM" id="Phobius"/>
    </source>
</evidence>
<dbReference type="Proteomes" id="UP000298602">
    <property type="component" value="Chromosome"/>
</dbReference>
<dbReference type="KEGG" id="dax:FDQ92_10570"/>
<evidence type="ECO:0000313" key="3">
    <source>
        <dbReference type="Proteomes" id="UP000298602"/>
    </source>
</evidence>
<keyword evidence="1" id="KW-0472">Membrane</keyword>
<evidence type="ECO:0000313" key="2">
    <source>
        <dbReference type="EMBL" id="QCQ22568.1"/>
    </source>
</evidence>
<name>A0A4P8L3V1_9BACT</name>
<sequence length="67" mass="7876">MLRRLYDWMRLRADPPTHTIYALFILTFCEPCCFPISLDVLVIGLAEFTPIPYKPFIIFKPEKVLDS</sequence>
<organism evidence="2 3">
    <name type="scientific">Desulfoglaeba alkanexedens ALDC</name>
    <dbReference type="NCBI Taxonomy" id="980445"/>
    <lineage>
        <taxon>Bacteria</taxon>
        <taxon>Pseudomonadati</taxon>
        <taxon>Thermodesulfobacteriota</taxon>
        <taxon>Syntrophobacteria</taxon>
        <taxon>Syntrophobacterales</taxon>
        <taxon>Syntrophobacteraceae</taxon>
        <taxon>Desulfoglaeba</taxon>
    </lineage>
</organism>
<accession>A0A4P8L3V1</accession>
<keyword evidence="1" id="KW-1133">Transmembrane helix</keyword>